<keyword evidence="3" id="KW-1185">Reference proteome</keyword>
<feature type="compositionally biased region" description="Basic and acidic residues" evidence="1">
    <location>
        <begin position="232"/>
        <end position="248"/>
    </location>
</feature>
<feature type="compositionally biased region" description="Basic residues" evidence="1">
    <location>
        <begin position="342"/>
        <end position="352"/>
    </location>
</feature>
<dbReference type="WBParaSite" id="TMUE_1000003498.1">
    <property type="protein sequence ID" value="TMUE_1000003498.1"/>
    <property type="gene ID" value="WBGene00289294"/>
</dbReference>
<sequence>MVSAEHLLPLSLILPCSRLEEDFFLMITLSWFCMERVLLLLPVALPILFLLLVYFFGLGLRSTEFVQPSVDYLQKLKKQTVKAKKVAPSKKRAATQQAVTERKAKKSPRPKKDSKSDDHSESDGDKEVPSGRQKATDNRVDVKKVVPRKAEDGMSKGKPAVQKAADRKITMSETKKGRAVIAEDGPQKGAPKSNREEQQPEEGKAKRSRTRKTKVADAKDESQKGTPGSDGVTEKPGGHKISRSEAKQAKAANTESESRKETSKSSSAAQNVGEGKTGKRETKQVKTTIARDGSQKEMSKGNRAMGKTGEPKINRSSEGKQLATVNAVDEAQKPAAEESVQKKARSRRRKPKPPSVQEVAPEDDEPFVEVGDKKKRAKRRP</sequence>
<accession>A0A5S6Q8I1</accession>
<feature type="region of interest" description="Disordered" evidence="1">
    <location>
        <begin position="84"/>
        <end position="381"/>
    </location>
</feature>
<reference evidence="4" key="1">
    <citation type="submission" date="2019-12" db="UniProtKB">
        <authorList>
            <consortium name="WormBaseParasite"/>
        </authorList>
    </citation>
    <scope>IDENTIFICATION</scope>
</reference>
<evidence type="ECO:0000313" key="4">
    <source>
        <dbReference type="WBParaSite" id="TMUE_1000003498.1"/>
    </source>
</evidence>
<keyword evidence="2" id="KW-0472">Membrane</keyword>
<evidence type="ECO:0000256" key="1">
    <source>
        <dbReference type="SAM" id="MobiDB-lite"/>
    </source>
</evidence>
<dbReference type="Proteomes" id="UP000046395">
    <property type="component" value="Unassembled WGS sequence"/>
</dbReference>
<dbReference type="AlphaFoldDB" id="A0A5S6Q8I1"/>
<feature type="compositionally biased region" description="Basic and acidic residues" evidence="1">
    <location>
        <begin position="214"/>
        <end position="223"/>
    </location>
</feature>
<feature type="compositionally biased region" description="Basic residues" evidence="1">
    <location>
        <begin position="84"/>
        <end position="93"/>
    </location>
</feature>
<keyword evidence="2" id="KW-0812">Transmembrane</keyword>
<feature type="transmembrane region" description="Helical" evidence="2">
    <location>
        <begin position="37"/>
        <end position="57"/>
    </location>
</feature>
<evidence type="ECO:0000313" key="3">
    <source>
        <dbReference type="Proteomes" id="UP000046395"/>
    </source>
</evidence>
<feature type="compositionally biased region" description="Basic and acidic residues" evidence="1">
    <location>
        <begin position="330"/>
        <end position="341"/>
    </location>
</feature>
<feature type="compositionally biased region" description="Basic and acidic residues" evidence="1">
    <location>
        <begin position="309"/>
        <end position="318"/>
    </location>
</feature>
<feature type="compositionally biased region" description="Basic and acidic residues" evidence="1">
    <location>
        <begin position="193"/>
        <end position="205"/>
    </location>
</feature>
<feature type="compositionally biased region" description="Basic and acidic residues" evidence="1">
    <location>
        <begin position="164"/>
        <end position="176"/>
    </location>
</feature>
<proteinExistence type="predicted"/>
<keyword evidence="2" id="KW-1133">Transmembrane helix</keyword>
<name>A0A5S6Q8I1_TRIMR</name>
<protein>
    <submittedName>
        <fullName evidence="4">Uncharacterized protein</fullName>
    </submittedName>
</protein>
<evidence type="ECO:0000256" key="2">
    <source>
        <dbReference type="SAM" id="Phobius"/>
    </source>
</evidence>
<organism evidence="3 4">
    <name type="scientific">Trichuris muris</name>
    <name type="common">Mouse whipworm</name>
    <dbReference type="NCBI Taxonomy" id="70415"/>
    <lineage>
        <taxon>Eukaryota</taxon>
        <taxon>Metazoa</taxon>
        <taxon>Ecdysozoa</taxon>
        <taxon>Nematoda</taxon>
        <taxon>Enoplea</taxon>
        <taxon>Dorylaimia</taxon>
        <taxon>Trichinellida</taxon>
        <taxon>Trichuridae</taxon>
        <taxon>Trichuris</taxon>
    </lineage>
</organism>
<feature type="compositionally biased region" description="Basic and acidic residues" evidence="1">
    <location>
        <begin position="110"/>
        <end position="155"/>
    </location>
</feature>